<dbReference type="FunFam" id="1.10.10.790:FF:000001">
    <property type="entry name" value="Splicing factor 3a, subunit 1"/>
    <property type="match status" value="1"/>
</dbReference>
<dbReference type="EMBL" id="KZ819604">
    <property type="protein sequence ID" value="PWN33576.1"/>
    <property type="molecule type" value="Genomic_DNA"/>
</dbReference>
<proteinExistence type="predicted"/>
<dbReference type="GO" id="GO:0003723">
    <property type="term" value="F:RNA binding"/>
    <property type="evidence" value="ECO:0007669"/>
    <property type="project" value="InterPro"/>
</dbReference>
<evidence type="ECO:0000313" key="9">
    <source>
        <dbReference type="EMBL" id="PWN33576.1"/>
    </source>
</evidence>
<name>A0A316V7S9_9BASI</name>
<reference evidence="9 10" key="1">
    <citation type="journal article" date="2018" name="Mol. Biol. Evol.">
        <title>Broad Genomic Sampling Reveals a Smut Pathogenic Ancestry of the Fungal Clade Ustilaginomycotina.</title>
        <authorList>
            <person name="Kijpornyongpan T."/>
            <person name="Mondo S.J."/>
            <person name="Barry K."/>
            <person name="Sandor L."/>
            <person name="Lee J."/>
            <person name="Lipzen A."/>
            <person name="Pangilinan J."/>
            <person name="LaButti K."/>
            <person name="Hainaut M."/>
            <person name="Henrissat B."/>
            <person name="Grigoriev I.V."/>
            <person name="Spatafora J.W."/>
            <person name="Aime M.C."/>
        </authorList>
    </citation>
    <scope>NUCLEOTIDE SEQUENCE [LARGE SCALE GENOMIC DNA]</scope>
    <source>
        <strain evidence="9 10">MCA 3882</strain>
    </source>
</reference>
<feature type="compositionally biased region" description="Basic and acidic residues" evidence="7">
    <location>
        <begin position="339"/>
        <end position="348"/>
    </location>
</feature>
<dbReference type="Gene3D" id="1.10.10.790">
    <property type="entry name" value="Surp module"/>
    <property type="match status" value="2"/>
</dbReference>
<evidence type="ECO:0000256" key="7">
    <source>
        <dbReference type="SAM" id="MobiDB-lite"/>
    </source>
</evidence>
<keyword evidence="6" id="KW-0539">Nucleus</keyword>
<keyword evidence="10" id="KW-1185">Reference proteome</keyword>
<dbReference type="InParanoid" id="A0A316V7S9"/>
<dbReference type="SMART" id="SM00648">
    <property type="entry name" value="SWAP"/>
    <property type="match status" value="2"/>
</dbReference>
<dbReference type="RefSeq" id="XP_025353878.1">
    <property type="nucleotide sequence ID" value="XM_025499922.1"/>
</dbReference>
<dbReference type="GO" id="GO:0045292">
    <property type="term" value="P:mRNA cis splicing, via spliceosome"/>
    <property type="evidence" value="ECO:0007669"/>
    <property type="project" value="InterPro"/>
</dbReference>
<comment type="subcellular location">
    <subcellularLocation>
        <location evidence="1">Nucleus</location>
    </subcellularLocation>
</comment>
<evidence type="ECO:0000256" key="2">
    <source>
        <dbReference type="ARBA" id="ARBA00022664"/>
    </source>
</evidence>
<evidence type="ECO:0000256" key="1">
    <source>
        <dbReference type="ARBA" id="ARBA00004123"/>
    </source>
</evidence>
<evidence type="ECO:0000256" key="3">
    <source>
        <dbReference type="ARBA" id="ARBA00022728"/>
    </source>
</evidence>
<dbReference type="GO" id="GO:0000381">
    <property type="term" value="P:regulation of alternative mRNA splicing, via spliceosome"/>
    <property type="evidence" value="ECO:0007669"/>
    <property type="project" value="TreeGrafter"/>
</dbReference>
<protein>
    <recommendedName>
        <fullName evidence="8">SURP motif domain-containing protein</fullName>
    </recommendedName>
</protein>
<evidence type="ECO:0000256" key="6">
    <source>
        <dbReference type="ARBA" id="ARBA00023242"/>
    </source>
</evidence>
<evidence type="ECO:0000256" key="4">
    <source>
        <dbReference type="ARBA" id="ARBA00022737"/>
    </source>
</evidence>
<evidence type="ECO:0000313" key="10">
    <source>
        <dbReference type="Proteomes" id="UP000245771"/>
    </source>
</evidence>
<dbReference type="PANTHER" id="PTHR15316:SF1">
    <property type="entry name" value="SPLICING FACTOR 3A SUBUNIT 1"/>
    <property type="match status" value="1"/>
</dbReference>
<feature type="region of interest" description="Disordered" evidence="7">
    <location>
        <begin position="98"/>
        <end position="125"/>
    </location>
</feature>
<keyword evidence="3" id="KW-0747">Spliceosome</keyword>
<accession>A0A316V7S9</accession>
<sequence length="680" mass="76486">MAPALNLPAPKNAVEKQSTKDRFYTGGLIYPPPELRNAVDKTASFVAKNGIQFESKIRDENTGNNRLAFLNEEDPYHAYYQAKLEALRSGTGPLANVNTDSRGDNADAITGRPAEQATAEEEQPIEPESFKFSADMPNITALDLDIVKLTALFVAKKGRAFASTLQQREGRSYQFEFLRPSHSLFGFFNRLVEQYQMVMEPLPEMSKQIRMGAFGNEEPIEGATPMLGMGRGGARPHILEGIRKRAEWEKWEKARRKVAEDEEEKERAAFNEIDWQDFVVAATVELTESDEHSDLPPPMSLREVKTMSIAQKRMAAMIMEGQAEEEDVDVATQEPAARPAEDIGKRTEQVTSSTSSSGSMKIRRDYQPKTLAERKAAAAGNSQTTSCPVCGERVPIDGMDEHVRYELLDPRFREQRRELESKRAQHNALTEGADPSRSLRQFAGNRTDIFGGEMEEEAQRRREQDEARKRKERESIVWDGHAASRVDTRAEFNRPDALQSEMQQIQKRFKTDQPKNYLGPQAYDQQPAQFASPIHMQDSATIQSQPSTVPLASSNPMQQNGYHAAQYVPQYNLEKRTDGGLHPEEQWMQYHPHPISLVIQLPNAQAISSVCDGSRITLHSLPMQSTIANIRDRLQSETLGGKIGASRLKLRVQGNKPTTLRQTLAYWNLADQDELTLNVG</sequence>
<dbReference type="InterPro" id="IPR035967">
    <property type="entry name" value="SWAP/Surp_sf"/>
</dbReference>
<dbReference type="PANTHER" id="PTHR15316">
    <property type="entry name" value="SPLICEOSOME ASSOCIATED PROTEIN 114/SWAP SPLICING FACTOR-RELATED"/>
    <property type="match status" value="1"/>
</dbReference>
<dbReference type="Gene3D" id="3.10.20.90">
    <property type="entry name" value="Phosphatidylinositol 3-kinase Catalytic Subunit, Chain A, domain 1"/>
    <property type="match status" value="1"/>
</dbReference>
<dbReference type="FunFam" id="1.10.10.790:FF:000002">
    <property type="entry name" value="Splicing factor 3A subunit 1"/>
    <property type="match status" value="1"/>
</dbReference>
<dbReference type="AlphaFoldDB" id="A0A316V7S9"/>
<evidence type="ECO:0000259" key="8">
    <source>
        <dbReference type="PROSITE" id="PS50128"/>
    </source>
</evidence>
<dbReference type="Pfam" id="PF12230">
    <property type="entry name" value="PRP21_like_P"/>
    <property type="match status" value="1"/>
</dbReference>
<evidence type="ECO:0000256" key="5">
    <source>
        <dbReference type="ARBA" id="ARBA00023187"/>
    </source>
</evidence>
<keyword evidence="4" id="KW-0677">Repeat</keyword>
<feature type="region of interest" description="Disordered" evidence="7">
    <location>
        <begin position="451"/>
        <end position="474"/>
    </location>
</feature>
<dbReference type="GO" id="GO:0071013">
    <property type="term" value="C:catalytic step 2 spliceosome"/>
    <property type="evidence" value="ECO:0007669"/>
    <property type="project" value="TreeGrafter"/>
</dbReference>
<dbReference type="FunCoup" id="A0A316V7S9">
    <property type="interactions" value="696"/>
</dbReference>
<dbReference type="STRING" id="1280837.A0A316V7S9"/>
<dbReference type="Pfam" id="PF01805">
    <property type="entry name" value="Surp"/>
    <property type="match status" value="2"/>
</dbReference>
<dbReference type="GO" id="GO:0005686">
    <property type="term" value="C:U2 snRNP"/>
    <property type="evidence" value="ECO:0007669"/>
    <property type="project" value="TreeGrafter"/>
</dbReference>
<feature type="domain" description="SURP motif" evidence="8">
    <location>
        <begin position="146"/>
        <end position="188"/>
    </location>
</feature>
<dbReference type="InterPro" id="IPR022030">
    <property type="entry name" value="SF3A1_dom"/>
</dbReference>
<dbReference type="Proteomes" id="UP000245771">
    <property type="component" value="Unassembled WGS sequence"/>
</dbReference>
<dbReference type="GeneID" id="37021703"/>
<feature type="region of interest" description="Disordered" evidence="7">
    <location>
        <begin position="338"/>
        <end position="364"/>
    </location>
</feature>
<dbReference type="OrthoDB" id="447637at2759"/>
<dbReference type="PROSITE" id="PS50128">
    <property type="entry name" value="SURP"/>
    <property type="match status" value="2"/>
</dbReference>
<gene>
    <name evidence="9" type="ORF">FA14DRAFT_164966</name>
</gene>
<dbReference type="SUPFAM" id="SSF109905">
    <property type="entry name" value="Surp module (SWAP domain)"/>
    <property type="match status" value="2"/>
</dbReference>
<feature type="compositionally biased region" description="Basic and acidic residues" evidence="7">
    <location>
        <begin position="457"/>
        <end position="474"/>
    </location>
</feature>
<feature type="region of interest" description="Disordered" evidence="7">
    <location>
        <begin position="416"/>
        <end position="435"/>
    </location>
</feature>
<dbReference type="GO" id="GO:0071004">
    <property type="term" value="C:U2-type prespliceosome"/>
    <property type="evidence" value="ECO:0007669"/>
    <property type="project" value="TreeGrafter"/>
</dbReference>
<dbReference type="InterPro" id="IPR045146">
    <property type="entry name" value="SF3A1"/>
</dbReference>
<feature type="domain" description="SURP motif" evidence="8">
    <location>
        <begin position="38"/>
        <end position="80"/>
    </location>
</feature>
<organism evidence="9 10">
    <name type="scientific">Meira miltonrushii</name>
    <dbReference type="NCBI Taxonomy" id="1280837"/>
    <lineage>
        <taxon>Eukaryota</taxon>
        <taxon>Fungi</taxon>
        <taxon>Dikarya</taxon>
        <taxon>Basidiomycota</taxon>
        <taxon>Ustilaginomycotina</taxon>
        <taxon>Exobasidiomycetes</taxon>
        <taxon>Exobasidiales</taxon>
        <taxon>Brachybasidiaceae</taxon>
        <taxon>Meira</taxon>
    </lineage>
</organism>
<keyword evidence="5" id="KW-0508">mRNA splicing</keyword>
<dbReference type="InterPro" id="IPR000061">
    <property type="entry name" value="Surp"/>
</dbReference>
<keyword evidence="2" id="KW-0507">mRNA processing</keyword>